<keyword evidence="12" id="KW-1185">Reference proteome</keyword>
<keyword evidence="3 11" id="KW-0132">Cell division</keyword>
<evidence type="ECO:0000256" key="1">
    <source>
        <dbReference type="ARBA" id="ARBA00004370"/>
    </source>
</evidence>
<dbReference type="PROSITE" id="PS51779">
    <property type="entry name" value="POTRA"/>
    <property type="match status" value="1"/>
</dbReference>
<dbReference type="GO" id="GO:0051301">
    <property type="term" value="P:cell division"/>
    <property type="evidence" value="ECO:0007669"/>
    <property type="project" value="UniProtKB-KW"/>
</dbReference>
<dbReference type="InterPro" id="IPR050487">
    <property type="entry name" value="FtsQ_DivIB"/>
</dbReference>
<keyword evidence="6 9" id="KW-0472">Membrane</keyword>
<evidence type="ECO:0000256" key="2">
    <source>
        <dbReference type="ARBA" id="ARBA00022475"/>
    </source>
</evidence>
<feature type="region of interest" description="Disordered" evidence="8">
    <location>
        <begin position="1"/>
        <end position="28"/>
    </location>
</feature>
<protein>
    <submittedName>
        <fullName evidence="11">Cell division protein FtsQ</fullName>
    </submittedName>
</protein>
<gene>
    <name evidence="11" type="ORF">HNR68_001982</name>
</gene>
<evidence type="ECO:0000256" key="3">
    <source>
        <dbReference type="ARBA" id="ARBA00022618"/>
    </source>
</evidence>
<dbReference type="Gene3D" id="3.10.20.310">
    <property type="entry name" value="membrane protein fhac"/>
    <property type="match status" value="1"/>
</dbReference>
<dbReference type="AlphaFoldDB" id="A0A853AFN3"/>
<dbReference type="Pfam" id="PF08478">
    <property type="entry name" value="POTRA_1"/>
    <property type="match status" value="1"/>
</dbReference>
<keyword evidence="2" id="KW-1003">Cell membrane</keyword>
<dbReference type="InterPro" id="IPR005548">
    <property type="entry name" value="Cell_div_FtsQ/DivIB_C"/>
</dbReference>
<evidence type="ECO:0000259" key="10">
    <source>
        <dbReference type="PROSITE" id="PS51779"/>
    </source>
</evidence>
<evidence type="ECO:0000256" key="7">
    <source>
        <dbReference type="ARBA" id="ARBA00023306"/>
    </source>
</evidence>
<keyword evidence="4 9" id="KW-0812">Transmembrane</keyword>
<dbReference type="GO" id="GO:0005886">
    <property type="term" value="C:plasma membrane"/>
    <property type="evidence" value="ECO:0007669"/>
    <property type="project" value="TreeGrafter"/>
</dbReference>
<evidence type="ECO:0000256" key="9">
    <source>
        <dbReference type="SAM" id="Phobius"/>
    </source>
</evidence>
<sequence>MTSTRRRVADRPGVRSTRGRPVRGGATAPPTWRRWALPLALAVVTVLAVVLYFTPLLGVRSVEVLGAGSLGHDEVVRAAGIEPGTPMLRVDADEVRERLQAVPEVASVEVSLSWPSTVQVRVVERVPAAFFVARDGIQLVDATGTPFQAVPEPPAGLPELKVREASHADPATRAGMLVLTSVPEPVRSEITAVLAENPNDIRLLLTGEREIEWGSQEEAEKKAAILPALLTRPGKVYDVTTPALPTVS</sequence>
<keyword evidence="7" id="KW-0131">Cell cycle</keyword>
<reference evidence="11 12" key="1">
    <citation type="submission" date="2020-07" db="EMBL/GenBank/DDBJ databases">
        <title>Sequencing the genomes of 1000 actinobacteria strains.</title>
        <authorList>
            <person name="Klenk H.-P."/>
        </authorList>
    </citation>
    <scope>NUCLEOTIDE SEQUENCE [LARGE SCALE GENOMIC DNA]</scope>
    <source>
        <strain evidence="11 12">DSM 44065</strain>
    </source>
</reference>
<evidence type="ECO:0000313" key="12">
    <source>
        <dbReference type="Proteomes" id="UP000587002"/>
    </source>
</evidence>
<dbReference type="Pfam" id="PF03799">
    <property type="entry name" value="FtsQ_DivIB_C"/>
    <property type="match status" value="1"/>
</dbReference>
<evidence type="ECO:0000313" key="11">
    <source>
        <dbReference type="EMBL" id="NYI83352.1"/>
    </source>
</evidence>
<dbReference type="PANTHER" id="PTHR37820:SF1">
    <property type="entry name" value="CELL DIVISION PROTEIN FTSQ"/>
    <property type="match status" value="1"/>
</dbReference>
<comment type="caution">
    <text evidence="11">The sequence shown here is derived from an EMBL/GenBank/DDBJ whole genome shotgun (WGS) entry which is preliminary data.</text>
</comment>
<dbReference type="InterPro" id="IPR034746">
    <property type="entry name" value="POTRA"/>
</dbReference>
<accession>A0A853AFN3</accession>
<dbReference type="PANTHER" id="PTHR37820">
    <property type="entry name" value="CELL DIVISION PROTEIN DIVIB"/>
    <property type="match status" value="1"/>
</dbReference>
<feature type="transmembrane region" description="Helical" evidence="9">
    <location>
        <begin position="35"/>
        <end position="53"/>
    </location>
</feature>
<organism evidence="11 12">
    <name type="scientific">Saccharopolyspora hordei</name>
    <dbReference type="NCBI Taxonomy" id="1838"/>
    <lineage>
        <taxon>Bacteria</taxon>
        <taxon>Bacillati</taxon>
        <taxon>Actinomycetota</taxon>
        <taxon>Actinomycetes</taxon>
        <taxon>Pseudonocardiales</taxon>
        <taxon>Pseudonocardiaceae</taxon>
        <taxon>Saccharopolyspora</taxon>
    </lineage>
</organism>
<evidence type="ECO:0000256" key="5">
    <source>
        <dbReference type="ARBA" id="ARBA00022989"/>
    </source>
</evidence>
<name>A0A853AFN3_9PSEU</name>
<dbReference type="Proteomes" id="UP000587002">
    <property type="component" value="Unassembled WGS sequence"/>
</dbReference>
<evidence type="ECO:0000256" key="6">
    <source>
        <dbReference type="ARBA" id="ARBA00023136"/>
    </source>
</evidence>
<comment type="subcellular location">
    <subcellularLocation>
        <location evidence="1">Membrane</location>
    </subcellularLocation>
</comment>
<keyword evidence="5 9" id="KW-1133">Transmembrane helix</keyword>
<evidence type="ECO:0000256" key="4">
    <source>
        <dbReference type="ARBA" id="ARBA00022692"/>
    </source>
</evidence>
<dbReference type="EMBL" id="JACCFJ010000001">
    <property type="protein sequence ID" value="NYI83352.1"/>
    <property type="molecule type" value="Genomic_DNA"/>
</dbReference>
<feature type="domain" description="POTRA" evidence="10">
    <location>
        <begin position="57"/>
        <end position="125"/>
    </location>
</feature>
<evidence type="ECO:0000256" key="8">
    <source>
        <dbReference type="SAM" id="MobiDB-lite"/>
    </source>
</evidence>
<proteinExistence type="predicted"/>
<dbReference type="InterPro" id="IPR013685">
    <property type="entry name" value="POTRA_FtsQ_type"/>
</dbReference>
<dbReference type="RefSeq" id="WP_179719756.1">
    <property type="nucleotide sequence ID" value="NZ_BAABFH010000001.1"/>
</dbReference>